<dbReference type="RefSeq" id="WP_212017639.1">
    <property type="nucleotide sequence ID" value="NZ_JAAFYZ010000178.1"/>
</dbReference>
<accession>A0ABS5L1W9</accession>
<dbReference type="Proteomes" id="UP000730482">
    <property type="component" value="Unassembled WGS sequence"/>
</dbReference>
<dbReference type="PANTHER" id="PTHR43053:SF3">
    <property type="entry name" value="ALPHA-GALACTOSIDASE C-RELATED"/>
    <property type="match status" value="1"/>
</dbReference>
<organism evidence="8 9">
    <name type="scientific">Catenulispora pinistramenti</name>
    <dbReference type="NCBI Taxonomy" id="2705254"/>
    <lineage>
        <taxon>Bacteria</taxon>
        <taxon>Bacillati</taxon>
        <taxon>Actinomycetota</taxon>
        <taxon>Actinomycetes</taxon>
        <taxon>Catenulisporales</taxon>
        <taxon>Catenulisporaceae</taxon>
        <taxon>Catenulispora</taxon>
    </lineage>
</organism>
<dbReference type="PANTHER" id="PTHR43053">
    <property type="entry name" value="GLYCOSIDASE FAMILY 31"/>
    <property type="match status" value="1"/>
</dbReference>
<comment type="catalytic activity">
    <reaction evidence="1 5">
        <text>Hydrolysis of terminal, non-reducing alpha-D-galactose residues in alpha-D-galactosides, including galactose oligosaccharides, galactomannans and galactolipids.</text>
        <dbReference type="EC" id="3.2.1.22"/>
    </reaction>
</comment>
<evidence type="ECO:0000256" key="1">
    <source>
        <dbReference type="ARBA" id="ARBA00001255"/>
    </source>
</evidence>
<dbReference type="Pfam" id="PF16874">
    <property type="entry name" value="Glyco_hydro_36C"/>
    <property type="match status" value="1"/>
</dbReference>
<dbReference type="PIRSF" id="PIRSF005536">
    <property type="entry name" value="Agal"/>
    <property type="match status" value="1"/>
</dbReference>
<dbReference type="EMBL" id="JAAFYZ010000178">
    <property type="protein sequence ID" value="MBS2552244.1"/>
    <property type="molecule type" value="Genomic_DNA"/>
</dbReference>
<gene>
    <name evidence="8" type="ORF">KGQ19_35855</name>
</gene>
<dbReference type="InterPro" id="IPR013780">
    <property type="entry name" value="Glyco_hydro_b"/>
</dbReference>
<evidence type="ECO:0000256" key="4">
    <source>
        <dbReference type="ARBA" id="ARBA00023295"/>
    </source>
</evidence>
<evidence type="ECO:0000256" key="5">
    <source>
        <dbReference type="PIRNR" id="PIRNR005536"/>
    </source>
</evidence>
<evidence type="ECO:0000259" key="6">
    <source>
        <dbReference type="Pfam" id="PF16874"/>
    </source>
</evidence>
<dbReference type="InterPro" id="IPR050985">
    <property type="entry name" value="Alpha-glycosidase_related"/>
</dbReference>
<dbReference type="SUPFAM" id="SSF51445">
    <property type="entry name" value="(Trans)glycosidases"/>
    <property type="match status" value="1"/>
</dbReference>
<dbReference type="Gene3D" id="3.20.20.70">
    <property type="entry name" value="Aldolase class I"/>
    <property type="match status" value="1"/>
</dbReference>
<dbReference type="PRINTS" id="PR00743">
    <property type="entry name" value="GLHYDRLASE36"/>
</dbReference>
<dbReference type="InterPro" id="IPR017853">
    <property type="entry name" value="GH"/>
</dbReference>
<sequence length="715" mass="79698">MNALRDEPVSVDVEHGLFVLRTPNSVYALRIGEDGSPRHVYWGEPLDVTELRGWRSPSHSSFEADPAPDELPIETGARFGPAGLRVRFADGVRGAQWRYVGYEIEDGVLRIKLEDRFYPLACELVYRVRRDSDVIERWTEVRHTGADDPDDPDLTANVAPEAIVIERCDSASWTLPKQADYRLSHLVGGWGSETQLQRDRLPVAETVLVSRRGTTSHHANPWLALDAGDAGETSGRVWSAALAWSGSWRIAVHRDPVGRVTFTGGYGHEAQTFRIEPSERIVTPVFAGLYSGDGFGGTSRAWHEYARRHVLPHPEEDRPVLYNSWEAMGFDLTEAKQLELAGLAARTGVELFVVDDGWFGARRDDHAGLGDWTTYPGAFPNGLRPLADEVHRLGMRFGLWVEPEMVNADSDLFRAHPEWVVHAPTRQATELRNQLLLNLARTDVAAWVYDTLDRLVRENDVDFFKWDMNRPFTEAAWPGAPDPDRLWALAVQNVYGIIDRLREAHPGLRIEGCSSGGGRIDLGMLARVDQVWTSDNTDPVDRIEIQAGYGQVYPAAAMAAWASDSPSPITFRETPLRFRFHVAMAGALGIGGNLTEWSEAELAEAAELVGEYKEVRALVQRGVAYRVQTADGVSGVHYAAPDDSEHAVLLWRPTMRFAHEPAPVPLPGLRAGARYRDLFWGVTYSGEVLRERGLEPGLPAGDYASRLIRLVRVDE</sequence>
<feature type="domain" description="Glycosyl hydrolase family 36 N-terminal" evidence="7">
    <location>
        <begin position="35"/>
        <end position="269"/>
    </location>
</feature>
<dbReference type="GO" id="GO:0004557">
    <property type="term" value="F:alpha-galactosidase activity"/>
    <property type="evidence" value="ECO:0007669"/>
    <property type="project" value="UniProtKB-EC"/>
</dbReference>
<feature type="domain" description="Glycosyl hydrolase family 36 C-terminal" evidence="6">
    <location>
        <begin position="636"/>
        <end position="710"/>
    </location>
</feature>
<proteinExistence type="inferred from homology"/>
<protein>
    <recommendedName>
        <fullName evidence="2 5">Alpha-galactosidase</fullName>
        <ecNumber evidence="2 5">3.2.1.22</ecNumber>
    </recommendedName>
</protein>
<dbReference type="Gene3D" id="2.70.98.60">
    <property type="entry name" value="alpha-galactosidase from lactobacil brevis"/>
    <property type="match status" value="1"/>
</dbReference>
<dbReference type="Gene3D" id="2.60.40.1180">
    <property type="entry name" value="Golgi alpha-mannosidase II"/>
    <property type="match status" value="1"/>
</dbReference>
<dbReference type="InterPro" id="IPR031705">
    <property type="entry name" value="Glyco_hydro_36_C"/>
</dbReference>
<name>A0ABS5L1W9_9ACTN</name>
<dbReference type="InterPro" id="IPR031704">
    <property type="entry name" value="Glyco_hydro_36_N"/>
</dbReference>
<dbReference type="EC" id="3.2.1.22" evidence="2 5"/>
<evidence type="ECO:0000313" key="9">
    <source>
        <dbReference type="Proteomes" id="UP000730482"/>
    </source>
</evidence>
<dbReference type="Pfam" id="PF16875">
    <property type="entry name" value="Glyco_hydro_36N"/>
    <property type="match status" value="1"/>
</dbReference>
<dbReference type="Pfam" id="PF02065">
    <property type="entry name" value="Melibiase"/>
    <property type="match status" value="1"/>
</dbReference>
<evidence type="ECO:0000313" key="8">
    <source>
        <dbReference type="EMBL" id="MBS2552244.1"/>
    </source>
</evidence>
<evidence type="ECO:0000256" key="2">
    <source>
        <dbReference type="ARBA" id="ARBA00012755"/>
    </source>
</evidence>
<dbReference type="CDD" id="cd14791">
    <property type="entry name" value="GH36"/>
    <property type="match status" value="1"/>
</dbReference>
<comment type="similarity">
    <text evidence="5">Belongs to the glycosyl hydrolase.</text>
</comment>
<keyword evidence="3 5" id="KW-0378">Hydrolase</keyword>
<dbReference type="InterPro" id="IPR038417">
    <property type="entry name" value="Alpga-gal_N_sf"/>
</dbReference>
<dbReference type="InterPro" id="IPR013785">
    <property type="entry name" value="Aldolase_TIM"/>
</dbReference>
<keyword evidence="9" id="KW-1185">Reference proteome</keyword>
<reference evidence="8 9" key="1">
    <citation type="submission" date="2020-02" db="EMBL/GenBank/DDBJ databases">
        <title>Acidophilic actinobacteria isolated from forest soil.</title>
        <authorList>
            <person name="Golinska P."/>
        </authorList>
    </citation>
    <scope>NUCLEOTIDE SEQUENCE [LARGE SCALE GENOMIC DNA]</scope>
    <source>
        <strain evidence="8 9">NL8</strain>
    </source>
</reference>
<dbReference type="InterPro" id="IPR002252">
    <property type="entry name" value="Glyco_hydro_36"/>
</dbReference>
<evidence type="ECO:0000256" key="3">
    <source>
        <dbReference type="ARBA" id="ARBA00022801"/>
    </source>
</evidence>
<dbReference type="PROSITE" id="PS00512">
    <property type="entry name" value="ALPHA_GALACTOSIDASE"/>
    <property type="match status" value="1"/>
</dbReference>
<comment type="caution">
    <text evidence="8">The sequence shown here is derived from an EMBL/GenBank/DDBJ whole genome shotgun (WGS) entry which is preliminary data.</text>
</comment>
<keyword evidence="4 5" id="KW-0326">Glycosidase</keyword>
<evidence type="ECO:0000259" key="7">
    <source>
        <dbReference type="Pfam" id="PF16875"/>
    </source>
</evidence>
<dbReference type="InterPro" id="IPR000111">
    <property type="entry name" value="Glyco_hydro_27/36_CS"/>
</dbReference>